<dbReference type="EMBL" id="JBHLUU010000122">
    <property type="protein sequence ID" value="MFC0477481.1"/>
    <property type="molecule type" value="Genomic_DNA"/>
</dbReference>
<comment type="caution">
    <text evidence="1">The sequence shown here is derived from an EMBL/GenBank/DDBJ whole genome shotgun (WGS) entry which is preliminary data.</text>
</comment>
<dbReference type="RefSeq" id="WP_340904127.1">
    <property type="nucleotide sequence ID" value="NZ_JBHLUU010000122.1"/>
</dbReference>
<gene>
    <name evidence="1" type="ORF">ACFFHF_20025</name>
</gene>
<reference evidence="1 2" key="1">
    <citation type="submission" date="2024-09" db="EMBL/GenBank/DDBJ databases">
        <authorList>
            <person name="Sun Q."/>
            <person name="Mori K."/>
        </authorList>
    </citation>
    <scope>NUCLEOTIDE SEQUENCE [LARGE SCALE GENOMIC DNA]</scope>
    <source>
        <strain evidence="1 2">CGMCC 1.9126</strain>
    </source>
</reference>
<accession>A0ABV6KZP2</accession>
<proteinExistence type="predicted"/>
<organism evidence="1 2">
    <name type="scientific">Robertmurraya beringensis</name>
    <dbReference type="NCBI Taxonomy" id="641660"/>
    <lineage>
        <taxon>Bacteria</taxon>
        <taxon>Bacillati</taxon>
        <taxon>Bacillota</taxon>
        <taxon>Bacilli</taxon>
        <taxon>Bacillales</taxon>
        <taxon>Bacillaceae</taxon>
        <taxon>Robertmurraya</taxon>
    </lineage>
</organism>
<sequence>MEDLKIFVNQTVELSIQDYAGEEQAAPFIRKSLVKVGICPDETHVRIYFDDKNFFAIPRTSQVTVSEKEWVAFDEASKLYYVIRKV</sequence>
<protein>
    <submittedName>
        <fullName evidence="1">Uncharacterized protein</fullName>
    </submittedName>
</protein>
<keyword evidence="2" id="KW-1185">Reference proteome</keyword>
<evidence type="ECO:0000313" key="1">
    <source>
        <dbReference type="EMBL" id="MFC0477481.1"/>
    </source>
</evidence>
<name>A0ABV6KZP2_9BACI</name>
<evidence type="ECO:0000313" key="2">
    <source>
        <dbReference type="Proteomes" id="UP001589738"/>
    </source>
</evidence>
<dbReference type="Proteomes" id="UP001589738">
    <property type="component" value="Unassembled WGS sequence"/>
</dbReference>